<proteinExistence type="inferred from homology"/>
<dbReference type="Pfam" id="PF02927">
    <property type="entry name" value="CelD_N"/>
    <property type="match status" value="1"/>
</dbReference>
<dbReference type="InterPro" id="IPR013783">
    <property type="entry name" value="Ig-like_fold"/>
</dbReference>
<dbReference type="Gene3D" id="1.50.10.10">
    <property type="match status" value="1"/>
</dbReference>
<dbReference type="CDD" id="cd02850">
    <property type="entry name" value="E_set_Cellulase_N"/>
    <property type="match status" value="1"/>
</dbReference>
<keyword evidence="4" id="KW-0326">Glycosidase</keyword>
<dbReference type="InterPro" id="IPR014756">
    <property type="entry name" value="Ig_E-set"/>
</dbReference>
<keyword evidence="10" id="KW-1185">Reference proteome</keyword>
<feature type="domain" description="Glycoside hydrolase family 9" evidence="7">
    <location>
        <begin position="223"/>
        <end position="706"/>
    </location>
</feature>
<evidence type="ECO:0000259" key="7">
    <source>
        <dbReference type="Pfam" id="PF00759"/>
    </source>
</evidence>
<evidence type="ECO:0000259" key="8">
    <source>
        <dbReference type="Pfam" id="PF02927"/>
    </source>
</evidence>
<dbReference type="EMBL" id="JAJTWT010000010">
    <property type="protein sequence ID" value="MCE4539712.1"/>
    <property type="molecule type" value="Genomic_DNA"/>
</dbReference>
<dbReference type="InterPro" id="IPR012341">
    <property type="entry name" value="6hp_glycosidase-like_sf"/>
</dbReference>
<evidence type="ECO:0000256" key="4">
    <source>
        <dbReference type="ARBA" id="ARBA00023295"/>
    </source>
</evidence>
<evidence type="ECO:0000313" key="10">
    <source>
        <dbReference type="Proteomes" id="UP001201463"/>
    </source>
</evidence>
<evidence type="ECO:0000256" key="2">
    <source>
        <dbReference type="ARBA" id="ARBA00022801"/>
    </source>
</evidence>
<evidence type="ECO:0000313" key="9">
    <source>
        <dbReference type="EMBL" id="MCE4539712.1"/>
    </source>
</evidence>
<dbReference type="SUPFAM" id="SSF48208">
    <property type="entry name" value="Six-hairpin glycosidases"/>
    <property type="match status" value="1"/>
</dbReference>
<feature type="signal peptide" evidence="6">
    <location>
        <begin position="1"/>
        <end position="20"/>
    </location>
</feature>
<evidence type="ECO:0000256" key="3">
    <source>
        <dbReference type="ARBA" id="ARBA00023277"/>
    </source>
</evidence>
<gene>
    <name evidence="9" type="ORF">LXT12_20900</name>
</gene>
<dbReference type="InterPro" id="IPR001701">
    <property type="entry name" value="Glyco_hydro_9"/>
</dbReference>
<organism evidence="9 10">
    <name type="scientific">Pelomonas caseinilytica</name>
    <dbReference type="NCBI Taxonomy" id="2906763"/>
    <lineage>
        <taxon>Bacteria</taxon>
        <taxon>Pseudomonadati</taxon>
        <taxon>Pseudomonadota</taxon>
        <taxon>Betaproteobacteria</taxon>
        <taxon>Burkholderiales</taxon>
        <taxon>Sphaerotilaceae</taxon>
        <taxon>Roseateles</taxon>
    </lineage>
</organism>
<dbReference type="Proteomes" id="UP001201463">
    <property type="component" value="Unassembled WGS sequence"/>
</dbReference>
<keyword evidence="3" id="KW-0119">Carbohydrate metabolism</keyword>
<dbReference type="PANTHER" id="PTHR22298">
    <property type="entry name" value="ENDO-1,4-BETA-GLUCANASE"/>
    <property type="match status" value="1"/>
</dbReference>
<accession>A0ABS8XLA3</accession>
<name>A0ABS8XLA3_9BURK</name>
<evidence type="ECO:0000256" key="5">
    <source>
        <dbReference type="ARBA" id="ARBA00023326"/>
    </source>
</evidence>
<protein>
    <submittedName>
        <fullName evidence="9">Glycoside hydrolase family 9 protein</fullName>
    </submittedName>
</protein>
<feature type="chain" id="PRO_5046938703" evidence="6">
    <location>
        <begin position="21"/>
        <end position="723"/>
    </location>
</feature>
<evidence type="ECO:0000256" key="1">
    <source>
        <dbReference type="ARBA" id="ARBA00007072"/>
    </source>
</evidence>
<keyword evidence="5" id="KW-0624">Polysaccharide degradation</keyword>
<dbReference type="SUPFAM" id="SSF81296">
    <property type="entry name" value="E set domains"/>
    <property type="match status" value="1"/>
</dbReference>
<evidence type="ECO:0000256" key="6">
    <source>
        <dbReference type="SAM" id="SignalP"/>
    </source>
</evidence>
<sequence>MDIKNGLLLAAVALGAPAWAQTCQPTAITPYLNINGTTSWASKASASLNAGSRVVLGPQPISGSWSWSGCGASGSAREQTLKLTATCTATATYTNSCGAKSTQAFNFTVWPAMAANAGKFIMVDQFGYLPTMRKVAVLRFPKVGYDSNQSYWPQQLQVVNSATGAVVYTAWPQDWNGLQTDASSGDQVWTFDFSSITTPGTYEIVDPTANQRSARFEIGDNLYRNVLIQAVRMFFYQRAGQAKSASNAGAGWADGASHLKAGQDSQARRFLDPNNANTARDLRGGWFDAGDFNKYTSWAAAYAQDLMEAYLQNPTVFTDDFNIPESYNGIPDILDEAKWGLDWLVRMQNSDGSVLSIVGLASASPPSAATAPSYYGDASTSATLAAAAAYAEGAKVFGALNNSAMTSYAADLKSRAQRAWTWALANPKVIFRNNDAASGTSGLGAGQQETDDTGRAELRLIAAIKLFAATGDTTYRDYVDAHYTEAPMFASWYLSAFNAGNARNLLYYAALPGATSSIASAIRARFLDLWGRSDYGGWGAVDAQKDPYRAYIDSYTWGSNAVKANAGTLFTEESYYGISRHTADQVSNAAADYLHYLHGVNPLGKAYLTNMVSFGAENSVNQIFHSWFADGSAQWDSAATSTYGPAPGYLVGGPNYGQWDWDSRCPGISSACGSTRPTPPYGQPPQKSYLDFNDGWPLNSWPISEPSNGYQTNYIRLLARFVK</sequence>
<comment type="caution">
    <text evidence="9">The sequence shown here is derived from an EMBL/GenBank/DDBJ whole genome shotgun (WGS) entry which is preliminary data.</text>
</comment>
<dbReference type="Gene3D" id="2.60.40.10">
    <property type="entry name" value="Immunoglobulins"/>
    <property type="match status" value="1"/>
</dbReference>
<feature type="domain" description="Cellulase Ig-like" evidence="8">
    <location>
        <begin position="119"/>
        <end position="205"/>
    </location>
</feature>
<dbReference type="InterPro" id="IPR004197">
    <property type="entry name" value="Cellulase_Ig-like"/>
</dbReference>
<reference evidence="9 10" key="1">
    <citation type="submission" date="2021-12" db="EMBL/GenBank/DDBJ databases">
        <title>Genome seq of p7.</title>
        <authorList>
            <person name="Seo T."/>
        </authorList>
    </citation>
    <scope>NUCLEOTIDE SEQUENCE [LARGE SCALE GENOMIC DNA]</scope>
    <source>
        <strain evidence="9 10">P7</strain>
    </source>
</reference>
<comment type="similarity">
    <text evidence="1">Belongs to the glycosyl hydrolase 9 (cellulase E) family.</text>
</comment>
<keyword evidence="2 9" id="KW-0378">Hydrolase</keyword>
<dbReference type="RefSeq" id="WP_233394231.1">
    <property type="nucleotide sequence ID" value="NZ_JAJTWT010000010.1"/>
</dbReference>
<dbReference type="InterPro" id="IPR008928">
    <property type="entry name" value="6-hairpin_glycosidase_sf"/>
</dbReference>
<keyword evidence="6" id="KW-0732">Signal</keyword>
<dbReference type="Pfam" id="PF00759">
    <property type="entry name" value="Glyco_hydro_9"/>
    <property type="match status" value="1"/>
</dbReference>
<dbReference type="GO" id="GO:0016787">
    <property type="term" value="F:hydrolase activity"/>
    <property type="evidence" value="ECO:0007669"/>
    <property type="project" value="UniProtKB-KW"/>
</dbReference>